<dbReference type="InterPro" id="IPR052928">
    <property type="entry name" value="Desiccation-related_membrane"/>
</dbReference>
<dbReference type="RefSeq" id="WP_257449979.1">
    <property type="nucleotide sequence ID" value="NZ_JANIPJ010000017.1"/>
</dbReference>
<dbReference type="Pfam" id="PF12732">
    <property type="entry name" value="YtxH"/>
    <property type="match status" value="1"/>
</dbReference>
<keyword evidence="2" id="KW-1185">Reference proteome</keyword>
<proteinExistence type="predicted"/>
<dbReference type="PANTHER" id="PTHR35792:SF1">
    <property type="entry name" value="SLL0268 PROTEIN"/>
    <property type="match status" value="1"/>
</dbReference>
<gene>
    <name evidence="1" type="ORF">NQZ67_21675</name>
</gene>
<evidence type="ECO:0000313" key="1">
    <source>
        <dbReference type="EMBL" id="MCR2806496.1"/>
    </source>
</evidence>
<name>A0A9X2SAN2_9BACL</name>
<dbReference type="InterPro" id="IPR024623">
    <property type="entry name" value="YtxH"/>
</dbReference>
<dbReference type="EMBL" id="JANIPJ010000017">
    <property type="protein sequence ID" value="MCR2806496.1"/>
    <property type="molecule type" value="Genomic_DNA"/>
</dbReference>
<organism evidence="1 2">
    <name type="scientific">Paenibacillus soyae</name>
    <dbReference type="NCBI Taxonomy" id="2969249"/>
    <lineage>
        <taxon>Bacteria</taxon>
        <taxon>Bacillati</taxon>
        <taxon>Bacillota</taxon>
        <taxon>Bacilli</taxon>
        <taxon>Bacillales</taxon>
        <taxon>Paenibacillaceae</taxon>
        <taxon>Paenibacillus</taxon>
    </lineage>
</organism>
<evidence type="ECO:0000313" key="2">
    <source>
        <dbReference type="Proteomes" id="UP001141950"/>
    </source>
</evidence>
<dbReference type="PANTHER" id="PTHR35792">
    <property type="entry name" value="GENERAL STRESS PROTEIN"/>
    <property type="match status" value="1"/>
</dbReference>
<protein>
    <submittedName>
        <fullName evidence="1">YtxH domain-containing protein</fullName>
    </submittedName>
</protein>
<dbReference type="Proteomes" id="UP001141950">
    <property type="component" value="Unassembled WGS sequence"/>
</dbReference>
<dbReference type="AlphaFoldDB" id="A0A9X2SAN2"/>
<reference evidence="1" key="1">
    <citation type="submission" date="2022-08" db="EMBL/GenBank/DDBJ databases">
        <title>The genomic sequence of strain Paenibacillus sp. SCIV0701.</title>
        <authorList>
            <person name="Zhao H."/>
        </authorList>
    </citation>
    <scope>NUCLEOTIDE SEQUENCE</scope>
    <source>
        <strain evidence="1">SCIV0701</strain>
    </source>
</reference>
<sequence>MMSTRKDSKGFLLGALAGGIIGSVTALLFAPKSGKELRQDISAGAQKVGDTTLYAANKVGETTGRIAREIGGRTTSIAGSIVDSVKGLRRDSEEDAVVTISGTATAETAELAEEALEAAIEAEETKQLS</sequence>
<comment type="caution">
    <text evidence="1">The sequence shown here is derived from an EMBL/GenBank/DDBJ whole genome shotgun (WGS) entry which is preliminary data.</text>
</comment>
<accession>A0A9X2SAN2</accession>